<gene>
    <name evidence="6" type="ORF">JOE42_004170</name>
</gene>
<dbReference type="Gene3D" id="1.10.357.10">
    <property type="entry name" value="Tetracycline Repressor, domain 2"/>
    <property type="match status" value="1"/>
</dbReference>
<sequence length="197" mass="21563">MTDESLPSADVAAPLRERRRATTRRDIADAALRLFEQQGYDRTTVEQIADAAGISLRTFYRHSSSKDEALTFGLATGPSELASEIRARRSLPFDDAVLDAFVSVAGNDHQRRELRVVLGTPALRSAWLAAGRAARDDLAELMTERDVVRPAFRARARAAAIAALLTTVIEEWTFSDMSLEPLAREALSVLAPAEARA</sequence>
<evidence type="ECO:0000256" key="2">
    <source>
        <dbReference type="ARBA" id="ARBA00023125"/>
    </source>
</evidence>
<keyword evidence="2 4" id="KW-0238">DNA-binding</keyword>
<dbReference type="SUPFAM" id="SSF46689">
    <property type="entry name" value="Homeodomain-like"/>
    <property type="match status" value="1"/>
</dbReference>
<proteinExistence type="predicted"/>
<evidence type="ECO:0000256" key="4">
    <source>
        <dbReference type="PROSITE-ProRule" id="PRU00335"/>
    </source>
</evidence>
<evidence type="ECO:0000313" key="6">
    <source>
        <dbReference type="EMBL" id="MBM7417437.1"/>
    </source>
</evidence>
<dbReference type="InterPro" id="IPR001647">
    <property type="entry name" value="HTH_TetR"/>
</dbReference>
<dbReference type="PANTHER" id="PTHR30055">
    <property type="entry name" value="HTH-TYPE TRANSCRIPTIONAL REGULATOR RUTR"/>
    <property type="match status" value="1"/>
</dbReference>
<name>A0ABS2KZT4_9NOCA</name>
<evidence type="ECO:0000313" key="7">
    <source>
        <dbReference type="Proteomes" id="UP000703038"/>
    </source>
</evidence>
<dbReference type="Proteomes" id="UP000703038">
    <property type="component" value="Unassembled WGS sequence"/>
</dbReference>
<dbReference type="EMBL" id="JAFBBK010000001">
    <property type="protein sequence ID" value="MBM7417437.1"/>
    <property type="molecule type" value="Genomic_DNA"/>
</dbReference>
<reference evidence="6 7" key="1">
    <citation type="submission" date="2021-01" db="EMBL/GenBank/DDBJ databases">
        <title>Genomics of switchgrass bacterial isolates.</title>
        <authorList>
            <person name="Shade A."/>
        </authorList>
    </citation>
    <scope>NUCLEOTIDE SEQUENCE [LARGE SCALE GENOMIC DNA]</scope>
    <source>
        <strain evidence="6 7">PvP111</strain>
    </source>
</reference>
<keyword evidence="1" id="KW-0805">Transcription regulation</keyword>
<feature type="DNA-binding region" description="H-T-H motif" evidence="4">
    <location>
        <begin position="44"/>
        <end position="63"/>
    </location>
</feature>
<evidence type="ECO:0000256" key="3">
    <source>
        <dbReference type="ARBA" id="ARBA00023163"/>
    </source>
</evidence>
<comment type="caution">
    <text evidence="6">The sequence shown here is derived from an EMBL/GenBank/DDBJ whole genome shotgun (WGS) entry which is preliminary data.</text>
</comment>
<dbReference type="PRINTS" id="PR00455">
    <property type="entry name" value="HTHTETR"/>
</dbReference>
<dbReference type="InterPro" id="IPR050109">
    <property type="entry name" value="HTH-type_TetR-like_transc_reg"/>
</dbReference>
<feature type="domain" description="HTH tetR-type" evidence="5">
    <location>
        <begin position="21"/>
        <end position="81"/>
    </location>
</feature>
<dbReference type="PROSITE" id="PS50977">
    <property type="entry name" value="HTH_TETR_2"/>
    <property type="match status" value="1"/>
</dbReference>
<dbReference type="RefSeq" id="WP_204870099.1">
    <property type="nucleotide sequence ID" value="NZ_JAFBBK010000001.1"/>
</dbReference>
<dbReference type="PANTHER" id="PTHR30055:SF238">
    <property type="entry name" value="MYCOFACTOCIN BIOSYNTHESIS TRANSCRIPTIONAL REGULATOR MFTR-RELATED"/>
    <property type="match status" value="1"/>
</dbReference>
<keyword evidence="7" id="KW-1185">Reference proteome</keyword>
<protein>
    <submittedName>
        <fullName evidence="6">AcrR family transcriptional regulator</fullName>
    </submittedName>
</protein>
<evidence type="ECO:0000259" key="5">
    <source>
        <dbReference type="PROSITE" id="PS50977"/>
    </source>
</evidence>
<organism evidence="6 7">
    <name type="scientific">Rhodococcoides corynebacterioides</name>
    <dbReference type="NCBI Taxonomy" id="53972"/>
    <lineage>
        <taxon>Bacteria</taxon>
        <taxon>Bacillati</taxon>
        <taxon>Actinomycetota</taxon>
        <taxon>Actinomycetes</taxon>
        <taxon>Mycobacteriales</taxon>
        <taxon>Nocardiaceae</taxon>
        <taxon>Rhodococcoides</taxon>
    </lineage>
</organism>
<evidence type="ECO:0000256" key="1">
    <source>
        <dbReference type="ARBA" id="ARBA00023015"/>
    </source>
</evidence>
<dbReference type="InterPro" id="IPR041347">
    <property type="entry name" value="MftR_C"/>
</dbReference>
<keyword evidence="3" id="KW-0804">Transcription</keyword>
<dbReference type="Pfam" id="PF17754">
    <property type="entry name" value="TetR_C_14"/>
    <property type="match status" value="1"/>
</dbReference>
<dbReference type="Pfam" id="PF00440">
    <property type="entry name" value="TetR_N"/>
    <property type="match status" value="1"/>
</dbReference>
<dbReference type="InterPro" id="IPR009057">
    <property type="entry name" value="Homeodomain-like_sf"/>
</dbReference>
<accession>A0ABS2KZT4</accession>